<dbReference type="Gene3D" id="1.25.40.10">
    <property type="entry name" value="Tetratricopeptide repeat domain"/>
    <property type="match status" value="2"/>
</dbReference>
<evidence type="ECO:0000313" key="4">
    <source>
        <dbReference type="Proteomes" id="UP001596091"/>
    </source>
</evidence>
<keyword evidence="4" id="KW-1185">Reference proteome</keyword>
<feature type="repeat" description="TPR" evidence="1">
    <location>
        <begin position="136"/>
        <end position="169"/>
    </location>
</feature>
<dbReference type="SMART" id="SM00028">
    <property type="entry name" value="TPR"/>
    <property type="match status" value="7"/>
</dbReference>
<sequence length="748" mass="81638">MAAAALPQSLLAPPPRISTLPDPPPTPSPNPAANPYPLHHARELHASGQLLHAAEAYRQTLITDPRNQSALLGLSLIARQSKQALPALRMARAAIATGPANAIVWANYADTLAALGKPALAQPAYQRAIALDSSIAPAHYGLGNSFASQTNYAAALTSFETAVHLAPGVADFHFALAFTLGKLGRHTDAASSYHRAITLRPSFPSAWLNLGVELVADGRSHLAAPCYGQAIATATPLGPRGHATRISAHLNLGHLARSHRRYDEAQLQYERALTLADDLKASTRFARLAEVHIAFACLHLDRKQFPQAWQSLREAEASDTQSNPNHPNPEIANTRGILLLAEHTAAVASDVPEPYTVLLEEAIEAFAQAESAGHNTAASNRGNTLLRLGHCDEALAAHQAAIDRDPHHAGARYNLALTQLRMGNFTHGWPNYEIRWSFRDVHPRPRRFPQPRWHGEPLAESSTLFLYAEQGLGDTIQFFRYLPLSAERAPGSSIVVEVQAPLLRLLQGFAEQTSTATGTKIHLIPQGSQLPAITHHCPLMSLPALFGTTLDSISATIPYLYADPQLVRIRAAELAHQPTDSSQRVGINWAGNPNYRADHERSTHLKTFHPLLALPNIHWVSLQKGKPAEEMRGLPPNLHLQDLGSHDRDLADTAAVIANLDLVITTDTAVAHLAGALGKPLWLLLPWQSDWRWMQECPCTPWYPQARLFRQSSPCNWQELMQRVGRELSKSTSHCPPCTARCDTTKSA</sequence>
<reference evidence="4" key="1">
    <citation type="journal article" date="2019" name="Int. J. Syst. Evol. Microbiol.">
        <title>The Global Catalogue of Microorganisms (GCM) 10K type strain sequencing project: providing services to taxonomists for standard genome sequencing and annotation.</title>
        <authorList>
            <consortium name="The Broad Institute Genomics Platform"/>
            <consortium name="The Broad Institute Genome Sequencing Center for Infectious Disease"/>
            <person name="Wu L."/>
            <person name="Ma J."/>
        </authorList>
    </citation>
    <scope>NUCLEOTIDE SEQUENCE [LARGE SCALE GENOMIC DNA]</scope>
    <source>
        <strain evidence="4">JCM 4087</strain>
    </source>
</reference>
<organism evidence="3 4">
    <name type="scientific">Acidicapsa dinghuensis</name>
    <dbReference type="NCBI Taxonomy" id="2218256"/>
    <lineage>
        <taxon>Bacteria</taxon>
        <taxon>Pseudomonadati</taxon>
        <taxon>Acidobacteriota</taxon>
        <taxon>Terriglobia</taxon>
        <taxon>Terriglobales</taxon>
        <taxon>Acidobacteriaceae</taxon>
        <taxon>Acidicapsa</taxon>
    </lineage>
</organism>
<comment type="caution">
    <text evidence="3">The sequence shown here is derived from an EMBL/GenBank/DDBJ whole genome shotgun (WGS) entry which is preliminary data.</text>
</comment>
<dbReference type="Pfam" id="PF13181">
    <property type="entry name" value="TPR_8"/>
    <property type="match status" value="1"/>
</dbReference>
<evidence type="ECO:0000256" key="1">
    <source>
        <dbReference type="PROSITE-ProRule" id="PRU00339"/>
    </source>
</evidence>
<dbReference type="InterPro" id="IPR019734">
    <property type="entry name" value="TPR_rpt"/>
</dbReference>
<dbReference type="SUPFAM" id="SSF53756">
    <property type="entry name" value="UDP-Glycosyltransferase/glycogen phosphorylase"/>
    <property type="match status" value="1"/>
</dbReference>
<dbReference type="RefSeq" id="WP_263342038.1">
    <property type="nucleotide sequence ID" value="NZ_JAGSYH010000009.1"/>
</dbReference>
<keyword evidence="1" id="KW-0802">TPR repeat</keyword>
<dbReference type="SUPFAM" id="SSF48452">
    <property type="entry name" value="TPR-like"/>
    <property type="match status" value="1"/>
</dbReference>
<feature type="repeat" description="TPR" evidence="1">
    <location>
        <begin position="375"/>
        <end position="408"/>
    </location>
</feature>
<dbReference type="Proteomes" id="UP001596091">
    <property type="component" value="Unassembled WGS sequence"/>
</dbReference>
<evidence type="ECO:0000313" key="3">
    <source>
        <dbReference type="EMBL" id="MFC5864305.1"/>
    </source>
</evidence>
<dbReference type="Pfam" id="PF13432">
    <property type="entry name" value="TPR_16"/>
    <property type="match status" value="3"/>
</dbReference>
<accession>A0ABW1EJE8</accession>
<feature type="region of interest" description="Disordered" evidence="2">
    <location>
        <begin position="1"/>
        <end position="37"/>
    </location>
</feature>
<gene>
    <name evidence="3" type="ORF">ACFPT7_18510</name>
</gene>
<dbReference type="Gene3D" id="3.40.50.2000">
    <property type="entry name" value="Glycogen Phosphorylase B"/>
    <property type="match status" value="1"/>
</dbReference>
<evidence type="ECO:0000256" key="2">
    <source>
        <dbReference type="SAM" id="MobiDB-lite"/>
    </source>
</evidence>
<dbReference type="InterPro" id="IPR002201">
    <property type="entry name" value="Glyco_trans_9"/>
</dbReference>
<protein>
    <submittedName>
        <fullName evidence="3">Tetratricopeptide repeat protein</fullName>
    </submittedName>
</protein>
<dbReference type="PANTHER" id="PTHR12558:SF13">
    <property type="entry name" value="CELL DIVISION CYCLE PROTEIN 27 HOMOLOG"/>
    <property type="match status" value="1"/>
</dbReference>
<feature type="compositionally biased region" description="Low complexity" evidence="2">
    <location>
        <begin position="1"/>
        <end position="11"/>
    </location>
</feature>
<feature type="repeat" description="TPR" evidence="1">
    <location>
        <begin position="170"/>
        <end position="203"/>
    </location>
</feature>
<feature type="repeat" description="TPR" evidence="1">
    <location>
        <begin position="246"/>
        <end position="279"/>
    </location>
</feature>
<proteinExistence type="predicted"/>
<dbReference type="PANTHER" id="PTHR12558">
    <property type="entry name" value="CELL DIVISION CYCLE 16,23,27"/>
    <property type="match status" value="1"/>
</dbReference>
<name>A0ABW1EJE8_9BACT</name>
<dbReference type="EMBL" id="JBHSPH010000009">
    <property type="protein sequence ID" value="MFC5864305.1"/>
    <property type="molecule type" value="Genomic_DNA"/>
</dbReference>
<dbReference type="InterPro" id="IPR011990">
    <property type="entry name" value="TPR-like_helical_dom_sf"/>
</dbReference>
<feature type="compositionally biased region" description="Pro residues" evidence="2">
    <location>
        <begin position="12"/>
        <end position="34"/>
    </location>
</feature>
<dbReference type="Pfam" id="PF01075">
    <property type="entry name" value="Glyco_transf_9"/>
    <property type="match status" value="1"/>
</dbReference>
<dbReference type="PROSITE" id="PS50005">
    <property type="entry name" value="TPR"/>
    <property type="match status" value="4"/>
</dbReference>